<reference evidence="2" key="2">
    <citation type="journal article" date="2023" name="Int. J. Mol. Sci.">
        <title>De Novo Assembly and Annotation of 11 Diverse Shrub Willow (Salix) Genomes Reveals Novel Gene Organization in Sex-Linked Regions.</title>
        <authorList>
            <person name="Hyden B."/>
            <person name="Feng K."/>
            <person name="Yates T.B."/>
            <person name="Jawdy S."/>
            <person name="Cereghino C."/>
            <person name="Smart L.B."/>
            <person name="Muchero W."/>
        </authorList>
    </citation>
    <scope>NUCLEOTIDE SEQUENCE</scope>
    <source>
        <tissue evidence="2">Shoot tip</tissue>
    </source>
</reference>
<name>A0A9Q1AB70_9ROSI</name>
<feature type="region of interest" description="Disordered" evidence="1">
    <location>
        <begin position="1"/>
        <end position="20"/>
    </location>
</feature>
<proteinExistence type="predicted"/>
<reference evidence="2" key="1">
    <citation type="submission" date="2022-11" db="EMBL/GenBank/DDBJ databases">
        <authorList>
            <person name="Hyden B.L."/>
            <person name="Feng K."/>
            <person name="Yates T."/>
            <person name="Jawdy S."/>
            <person name="Smart L.B."/>
            <person name="Muchero W."/>
        </authorList>
    </citation>
    <scope>NUCLEOTIDE SEQUENCE</scope>
    <source>
        <tissue evidence="2">Shoot tip</tissue>
    </source>
</reference>
<evidence type="ECO:0000313" key="3">
    <source>
        <dbReference type="Proteomes" id="UP001151752"/>
    </source>
</evidence>
<evidence type="ECO:0000313" key="2">
    <source>
        <dbReference type="EMBL" id="KAJ6764624.1"/>
    </source>
</evidence>
<keyword evidence="3" id="KW-1185">Reference proteome</keyword>
<accession>A0A9Q1AB70</accession>
<evidence type="ECO:0000256" key="1">
    <source>
        <dbReference type="SAM" id="MobiDB-lite"/>
    </source>
</evidence>
<protein>
    <submittedName>
        <fullName evidence="2">INOSITOL MONOPHOSPHATASE</fullName>
    </submittedName>
</protein>
<sequence>MHKTCGTDTSTSKNSKNPELCTSRSHKIKNYLSGIEMGRSLVFSTNIPLEFSQNPRLFPLLNHSKLCFPQRFIENSRCGYKKTQLLNLKLAGNVCTKAALSEITNERKYPKVGAPSTGPISANHLIQVVETAAKTGAEVVMDAVNKPRNITYKGLTDLVTE</sequence>
<comment type="caution">
    <text evidence="2">The sequence shown here is derived from an EMBL/GenBank/DDBJ whole genome shotgun (WGS) entry which is preliminary data.</text>
</comment>
<dbReference type="AlphaFoldDB" id="A0A9Q1AB70"/>
<organism evidence="2 3">
    <name type="scientific">Salix koriyanagi</name>
    <dbReference type="NCBI Taxonomy" id="2511006"/>
    <lineage>
        <taxon>Eukaryota</taxon>
        <taxon>Viridiplantae</taxon>
        <taxon>Streptophyta</taxon>
        <taxon>Embryophyta</taxon>
        <taxon>Tracheophyta</taxon>
        <taxon>Spermatophyta</taxon>
        <taxon>Magnoliopsida</taxon>
        <taxon>eudicotyledons</taxon>
        <taxon>Gunneridae</taxon>
        <taxon>Pentapetalae</taxon>
        <taxon>rosids</taxon>
        <taxon>fabids</taxon>
        <taxon>Malpighiales</taxon>
        <taxon>Salicaceae</taxon>
        <taxon>Saliceae</taxon>
        <taxon>Salix</taxon>
    </lineage>
</organism>
<dbReference type="EMBL" id="JAPFFM010000004">
    <property type="protein sequence ID" value="KAJ6764624.1"/>
    <property type="molecule type" value="Genomic_DNA"/>
</dbReference>
<dbReference type="Proteomes" id="UP001151752">
    <property type="component" value="Chromosome 12"/>
</dbReference>
<gene>
    <name evidence="2" type="ORF">OIU74_023500</name>
</gene>